<evidence type="ECO:0000313" key="16">
    <source>
        <dbReference type="EMBL" id="MBL4931734.1"/>
    </source>
</evidence>
<comment type="similarity">
    <text evidence="4">Belongs to the [NiFe]/[NiFeSe] hydrogenase small subunit family.</text>
</comment>
<evidence type="ECO:0000256" key="5">
    <source>
        <dbReference type="ARBA" id="ARBA00011771"/>
    </source>
</evidence>
<feature type="binding site" evidence="13">
    <location>
        <position position="239"/>
    </location>
    <ligand>
        <name>[4Fe-4S] cluster</name>
        <dbReference type="ChEBI" id="CHEBI:49883"/>
        <label>2</label>
    </ligand>
</feature>
<feature type="domain" description="Cytochrome-c3 hydrogenase C-terminal" evidence="15">
    <location>
        <begin position="211"/>
        <end position="288"/>
    </location>
</feature>
<accession>A0A937FD98</accession>
<feature type="binding site" evidence="13">
    <location>
        <position position="276"/>
    </location>
    <ligand>
        <name>[3Fe-4S] cluster</name>
        <dbReference type="ChEBI" id="CHEBI:21137"/>
    </ligand>
</feature>
<dbReference type="GO" id="GO:0016020">
    <property type="term" value="C:membrane"/>
    <property type="evidence" value="ECO:0007669"/>
    <property type="project" value="TreeGrafter"/>
</dbReference>
<evidence type="ECO:0000313" key="17">
    <source>
        <dbReference type="Proteomes" id="UP000623681"/>
    </source>
</evidence>
<keyword evidence="12 13" id="KW-0003">3Fe-4S</keyword>
<evidence type="ECO:0000259" key="14">
    <source>
        <dbReference type="Pfam" id="PF01058"/>
    </source>
</evidence>
<dbReference type="GO" id="GO:0051538">
    <property type="term" value="F:3 iron, 4 sulfur cluster binding"/>
    <property type="evidence" value="ECO:0007669"/>
    <property type="project" value="UniProtKB-KW"/>
</dbReference>
<dbReference type="InterPro" id="IPR001821">
    <property type="entry name" value="NiFe_hydrogenase_ssu"/>
</dbReference>
<feature type="binding site" evidence="13">
    <location>
        <position position="179"/>
    </location>
    <ligand>
        <name>[4Fe-4S] cluster</name>
        <dbReference type="ChEBI" id="CHEBI:49883"/>
        <label>1</label>
    </ligand>
</feature>
<evidence type="ECO:0000256" key="7">
    <source>
        <dbReference type="ARBA" id="ARBA00022723"/>
    </source>
</evidence>
<dbReference type="GO" id="GO:0046872">
    <property type="term" value="F:metal ion binding"/>
    <property type="evidence" value="ECO:0007669"/>
    <property type="project" value="UniProtKB-KW"/>
</dbReference>
<dbReference type="GO" id="GO:0009061">
    <property type="term" value="P:anaerobic respiration"/>
    <property type="evidence" value="ECO:0007669"/>
    <property type="project" value="TreeGrafter"/>
</dbReference>
<dbReference type="PANTHER" id="PTHR30013:SF7">
    <property type="entry name" value="HYDROGENASE-2 SMALL CHAIN"/>
    <property type="match status" value="1"/>
</dbReference>
<evidence type="ECO:0000256" key="2">
    <source>
        <dbReference type="ARBA" id="ARBA00001966"/>
    </source>
</evidence>
<dbReference type="Proteomes" id="UP000623681">
    <property type="component" value="Unassembled WGS sequence"/>
</dbReference>
<keyword evidence="17" id="KW-1185">Reference proteome</keyword>
<dbReference type="Gene3D" id="3.40.50.700">
    <property type="entry name" value="NADH:ubiquinone oxidoreductase-like, 20kDa subunit"/>
    <property type="match status" value="1"/>
</dbReference>
<dbReference type="GO" id="GO:0009375">
    <property type="term" value="C:ferredoxin hydrogenase complex"/>
    <property type="evidence" value="ECO:0007669"/>
    <property type="project" value="InterPro"/>
</dbReference>
<evidence type="ECO:0000259" key="15">
    <source>
        <dbReference type="Pfam" id="PF14720"/>
    </source>
</evidence>
<evidence type="ECO:0000256" key="6">
    <source>
        <dbReference type="ARBA" id="ARBA00022485"/>
    </source>
</evidence>
<sequence>MECAGFFSLLKNKENDSYRIVSNTINDIKEARKEKINAIWFEATGCSGNIISFLNASDPDVEYLLSQIINLTYNNSIMAEEGSNAFDEFLKTLDTEFILLVDGAISLKNNGKYTILAKYNGSEITAYEAVKMAGAKAKYVLAVGTCASHGGISGASPNPSESVSLSRALGRNVINLPGCPCNPAWVVGTIAHLITKGVPELDEFNRPKLFYGITIHDTCSRRGYFDKGIFAEKPGDETCMFKLGCRGPVTKTNCPIEKWNGHINWPVGDNTPCIGCANNTFPDGMEPFVRY</sequence>
<dbReference type="Pfam" id="PF14720">
    <property type="entry name" value="NiFe_hyd_SSU_C"/>
    <property type="match status" value="1"/>
</dbReference>
<dbReference type="PRINTS" id="PR00614">
    <property type="entry name" value="NIHGNASESMLL"/>
</dbReference>
<dbReference type="InterPro" id="IPR027394">
    <property type="entry name" value="Cytochrome-c3_hydrogenase_C"/>
</dbReference>
<keyword evidence="10 13" id="KW-0408">Iron</keyword>
<comment type="cofactor">
    <cofactor evidence="2">
        <name>[4Fe-4S] cluster</name>
        <dbReference type="ChEBI" id="CHEBI:49883"/>
    </cofactor>
</comment>
<dbReference type="NCBIfam" id="TIGR00391">
    <property type="entry name" value="hydA"/>
    <property type="match status" value="1"/>
</dbReference>
<evidence type="ECO:0000256" key="4">
    <source>
        <dbReference type="ARBA" id="ARBA00006605"/>
    </source>
</evidence>
<dbReference type="GO" id="GO:0008901">
    <property type="term" value="F:ferredoxin hydrogenase activity"/>
    <property type="evidence" value="ECO:0007669"/>
    <property type="project" value="InterPro"/>
</dbReference>
<dbReference type="InterPro" id="IPR037148">
    <property type="entry name" value="NiFe-Hase_small_C_sf"/>
</dbReference>
<dbReference type="Pfam" id="PF01058">
    <property type="entry name" value="Oxidored_q6"/>
    <property type="match status" value="1"/>
</dbReference>
<keyword evidence="8" id="KW-0732">Signal</keyword>
<feature type="binding site" evidence="13">
    <location>
        <position position="254"/>
    </location>
    <ligand>
        <name>[3Fe-4S] cluster</name>
        <dbReference type="ChEBI" id="CHEBI:21137"/>
    </ligand>
</feature>
<evidence type="ECO:0000256" key="13">
    <source>
        <dbReference type="PIRSR" id="PIRSR000310-1"/>
    </source>
</evidence>
<dbReference type="GO" id="GO:0030313">
    <property type="term" value="C:cell envelope"/>
    <property type="evidence" value="ECO:0007669"/>
    <property type="project" value="UniProtKB-SubCell"/>
</dbReference>
<organism evidence="16 17">
    <name type="scientific">Clostridium paridis</name>
    <dbReference type="NCBI Taxonomy" id="2803863"/>
    <lineage>
        <taxon>Bacteria</taxon>
        <taxon>Bacillati</taxon>
        <taxon>Bacillota</taxon>
        <taxon>Clostridia</taxon>
        <taxon>Eubacteriales</taxon>
        <taxon>Clostridiaceae</taxon>
        <taxon>Clostridium</taxon>
    </lineage>
</organism>
<dbReference type="GO" id="GO:0044569">
    <property type="term" value="C:[Ni-Fe] hydrogenase complex"/>
    <property type="evidence" value="ECO:0007669"/>
    <property type="project" value="TreeGrafter"/>
</dbReference>
<dbReference type="GO" id="GO:0009055">
    <property type="term" value="F:electron transfer activity"/>
    <property type="evidence" value="ECO:0007669"/>
    <property type="project" value="TreeGrafter"/>
</dbReference>
<evidence type="ECO:0000256" key="11">
    <source>
        <dbReference type="ARBA" id="ARBA00023014"/>
    </source>
</evidence>
<comment type="subcellular location">
    <subcellularLocation>
        <location evidence="3">Cell envelope</location>
    </subcellularLocation>
</comment>
<feature type="binding site" evidence="13">
    <location>
        <position position="273"/>
    </location>
    <ligand>
        <name>[3Fe-4S] cluster</name>
        <dbReference type="ChEBI" id="CHEBI:21137"/>
    </ligand>
</feature>
<feature type="binding site" evidence="13">
    <location>
        <position position="245"/>
    </location>
    <ligand>
        <name>[4Fe-4S] cluster</name>
        <dbReference type="ChEBI" id="CHEBI:49883"/>
        <label>2</label>
    </ligand>
</feature>
<protein>
    <submittedName>
        <fullName evidence="16">Hydrogenase small subunit</fullName>
    </submittedName>
</protein>
<evidence type="ECO:0000256" key="8">
    <source>
        <dbReference type="ARBA" id="ARBA00022729"/>
    </source>
</evidence>
<feature type="binding site" evidence="13">
    <location>
        <position position="46"/>
    </location>
    <ligand>
        <name>[4Fe-4S] cluster</name>
        <dbReference type="ChEBI" id="CHEBI:49883"/>
        <label>1</label>
    </ligand>
</feature>
<dbReference type="InterPro" id="IPR037024">
    <property type="entry name" value="NiFe_Hase_small_N_sf"/>
</dbReference>
<evidence type="ECO:0000256" key="9">
    <source>
        <dbReference type="ARBA" id="ARBA00023002"/>
    </source>
</evidence>
<evidence type="ECO:0000256" key="12">
    <source>
        <dbReference type="ARBA" id="ARBA00023291"/>
    </source>
</evidence>
<comment type="subunit">
    <text evidence="5">Heterodimer of a large and a small subunit.</text>
</comment>
<gene>
    <name evidence="16" type="ORF">JK634_07960</name>
</gene>
<proteinExistence type="inferred from homology"/>
<dbReference type="PIRSF" id="PIRSF000310">
    <property type="entry name" value="NiFe_hyd_ssu"/>
    <property type="match status" value="1"/>
</dbReference>
<comment type="cofactor">
    <cofactor evidence="1">
        <name>[3Fe-4S] cluster</name>
        <dbReference type="ChEBI" id="CHEBI:21137"/>
    </cofactor>
</comment>
<dbReference type="AlphaFoldDB" id="A0A937FD98"/>
<feature type="domain" description="NADH:ubiquinone oxidoreductase-like 20kDa subunit" evidence="14">
    <location>
        <begin position="46"/>
        <end position="193"/>
    </location>
</feature>
<dbReference type="PANTHER" id="PTHR30013">
    <property type="entry name" value="NIFE / NIFESE HYDROGENASE SMALL SUBUNIT FAMILY MEMBER"/>
    <property type="match status" value="1"/>
</dbReference>
<keyword evidence="11 13" id="KW-0411">Iron-sulfur</keyword>
<dbReference type="GO" id="GO:0051539">
    <property type="term" value="F:4 iron, 4 sulfur cluster binding"/>
    <property type="evidence" value="ECO:0007669"/>
    <property type="project" value="UniProtKB-KW"/>
</dbReference>
<reference evidence="16" key="1">
    <citation type="submission" date="2021-01" db="EMBL/GenBank/DDBJ databases">
        <title>Genome public.</title>
        <authorList>
            <person name="Liu C."/>
            <person name="Sun Q."/>
        </authorList>
    </citation>
    <scope>NUCLEOTIDE SEQUENCE</scope>
    <source>
        <strain evidence="16">YIM B02565</strain>
    </source>
</reference>
<keyword evidence="9" id="KW-0560">Oxidoreductase</keyword>
<feature type="binding site" evidence="13">
    <location>
        <position position="146"/>
    </location>
    <ligand>
        <name>[4Fe-4S] cluster</name>
        <dbReference type="ChEBI" id="CHEBI:49883"/>
        <label>1</label>
    </ligand>
</feature>
<feature type="binding site" evidence="13">
    <location>
        <position position="219"/>
    </location>
    <ligand>
        <name>[4Fe-4S] cluster</name>
        <dbReference type="ChEBI" id="CHEBI:49883"/>
        <label>2</label>
    </ligand>
</feature>
<dbReference type="Gene3D" id="4.10.480.10">
    <property type="entry name" value="Cytochrome-c3 hydrogenase, C-terminal domain"/>
    <property type="match status" value="1"/>
</dbReference>
<evidence type="ECO:0000256" key="3">
    <source>
        <dbReference type="ARBA" id="ARBA00004196"/>
    </source>
</evidence>
<comment type="caution">
    <text evidence="16">The sequence shown here is derived from an EMBL/GenBank/DDBJ whole genome shotgun (WGS) entry which is preliminary data.</text>
</comment>
<evidence type="ECO:0000256" key="1">
    <source>
        <dbReference type="ARBA" id="ARBA00001927"/>
    </source>
</evidence>
<keyword evidence="6 13" id="KW-0004">4Fe-4S</keyword>
<dbReference type="InterPro" id="IPR006137">
    <property type="entry name" value="NADH_UbQ_OxRdtase-like_20kDa"/>
</dbReference>
<dbReference type="SUPFAM" id="SSF56770">
    <property type="entry name" value="HydA/Nqo6-like"/>
    <property type="match status" value="1"/>
</dbReference>
<feature type="binding site" evidence="13">
    <location>
        <position position="216"/>
    </location>
    <ligand>
        <name>[4Fe-4S] cluster</name>
        <dbReference type="ChEBI" id="CHEBI:49883"/>
        <label>2</label>
    </ligand>
</feature>
<dbReference type="EMBL" id="JAESWA010000022">
    <property type="protein sequence ID" value="MBL4931734.1"/>
    <property type="molecule type" value="Genomic_DNA"/>
</dbReference>
<keyword evidence="7 13" id="KW-0479">Metal-binding</keyword>
<name>A0A937FD98_9CLOT</name>
<evidence type="ECO:0000256" key="10">
    <source>
        <dbReference type="ARBA" id="ARBA00023004"/>
    </source>
</evidence>